<evidence type="ECO:0000313" key="2">
    <source>
        <dbReference type="EMBL" id="KAB1185701.1"/>
    </source>
</evidence>
<dbReference type="Proteomes" id="UP000480943">
    <property type="component" value="Unassembled WGS sequence"/>
</dbReference>
<evidence type="ECO:0008006" key="4">
    <source>
        <dbReference type="Google" id="ProtNLM"/>
    </source>
</evidence>
<dbReference type="EMBL" id="VZUQ01000014">
    <property type="protein sequence ID" value="KAB1185701.1"/>
    <property type="molecule type" value="Genomic_DNA"/>
</dbReference>
<reference evidence="2 3" key="1">
    <citation type="submission" date="2019-09" db="EMBL/GenBank/DDBJ databases">
        <title>Photobacterium damselae subsp. damselae CDC-2227-81, a human clinical isolate.</title>
        <authorList>
            <person name="Osorio C.R."/>
        </authorList>
    </citation>
    <scope>NUCLEOTIDE SEQUENCE [LARGE SCALE GENOMIC DNA]</scope>
    <source>
        <strain evidence="2 3">CDC-2227-81</strain>
    </source>
</reference>
<dbReference type="Gene3D" id="3.40.1350.10">
    <property type="match status" value="1"/>
</dbReference>
<dbReference type="RefSeq" id="WP_106340357.1">
    <property type="nucleotide sequence ID" value="NZ_PVXI01000106.1"/>
</dbReference>
<feature type="region of interest" description="Disordered" evidence="1">
    <location>
        <begin position="15"/>
        <end position="45"/>
    </location>
</feature>
<gene>
    <name evidence="2" type="ORF">F6450_01000</name>
</gene>
<dbReference type="InterPro" id="IPR011856">
    <property type="entry name" value="tRNA_endonuc-like_dom_sf"/>
</dbReference>
<protein>
    <recommendedName>
        <fullName evidence="4">VRR-NUC domain-containing protein</fullName>
    </recommendedName>
</protein>
<dbReference type="GO" id="GO:0003676">
    <property type="term" value="F:nucleic acid binding"/>
    <property type="evidence" value="ECO:0007669"/>
    <property type="project" value="InterPro"/>
</dbReference>
<dbReference type="AlphaFoldDB" id="A0AAD3ZXG9"/>
<name>A0AAD3ZXG9_PHODD</name>
<evidence type="ECO:0000313" key="3">
    <source>
        <dbReference type="Proteomes" id="UP000480943"/>
    </source>
</evidence>
<comment type="caution">
    <text evidence="2">The sequence shown here is derived from an EMBL/GenBank/DDBJ whole genome shotgun (WGS) entry which is preliminary data.</text>
</comment>
<organism evidence="2 3">
    <name type="scientific">Photobacterium damselae subsp. damselae</name>
    <name type="common">Listonella damsela</name>
    <dbReference type="NCBI Taxonomy" id="85581"/>
    <lineage>
        <taxon>Bacteria</taxon>
        <taxon>Pseudomonadati</taxon>
        <taxon>Pseudomonadota</taxon>
        <taxon>Gammaproteobacteria</taxon>
        <taxon>Vibrionales</taxon>
        <taxon>Vibrionaceae</taxon>
        <taxon>Photobacterium</taxon>
    </lineage>
</organism>
<accession>A0AAD3ZXG9</accession>
<proteinExistence type="predicted"/>
<sequence length="240" mass="27275">MAVLTVQERQALLSKSRYSKQSKTRATITPKSRKPTTVKTPPHSISQTDAIEDAINREIGDKTKLSIEQYRSAINSLEKLAQNLHSIERKRLDKDPVKRQKFLEHYEQVCYFEWLSTNLPEIYEVSNSVPNGSKRIGMDGFTLNSEGLKSGWPDVQIMIPSGSKCGLFIEFKRPSNEYSYKSSAKAAAKSHQKDMLRKLITRGYQAAFAYGCDEAIKITEQYLSDGNLPTSLFLNNDEWI</sequence>
<evidence type="ECO:0000256" key="1">
    <source>
        <dbReference type="SAM" id="MobiDB-lite"/>
    </source>
</evidence>